<feature type="region of interest" description="Disordered" evidence="1">
    <location>
        <begin position="83"/>
        <end position="133"/>
    </location>
</feature>
<sequence>MDLPATSVGPQVEFQDEKRQMLLGKLKDTLDCTVSPTAWACLWLSDISTLEEKVAPVNPSQLEINRSFLENFDLGVIVRQWSQRHRSKSTTSSPRSTPSVRSKASLPSTPLQQLARSDQPEAQESELQPATSVTMITTPTRGVKCKVGDVETKPTMSKRMQGDNEPRSIIAKEECRRRDGALCILTKYPDPIDVAHIFPFSMGSDKQDKSFWNLLKIFWSQERVDAWYNAVFQRGTEVLENLMCFAPHVHRWHTKGLFALQPVKMSEDGKCLTLKFYWLPRRSTSVEMDIMDTPSIPEDLTGLPRNLKAWNVITERKICSGDEIHLETPDPDNLPLPDVRILDMQWVLQRLMALSGAAEPCDNYLNDDDDEEGDPVSVEGSQIDEDDYGWVSGWVHNQSEISVR</sequence>
<dbReference type="Proteomes" id="UP000054565">
    <property type="component" value="Unassembled WGS sequence"/>
</dbReference>
<proteinExistence type="predicted"/>
<organism evidence="3 4">
    <name type="scientific">Coccidioides immitis RMSCC 2394</name>
    <dbReference type="NCBI Taxonomy" id="404692"/>
    <lineage>
        <taxon>Eukaryota</taxon>
        <taxon>Fungi</taxon>
        <taxon>Dikarya</taxon>
        <taxon>Ascomycota</taxon>
        <taxon>Pezizomycotina</taxon>
        <taxon>Eurotiomycetes</taxon>
        <taxon>Eurotiomycetidae</taxon>
        <taxon>Onygenales</taxon>
        <taxon>Onygenaceae</taxon>
        <taxon>Coccidioides</taxon>
    </lineage>
</organism>
<dbReference type="OrthoDB" id="5416097at2759"/>
<feature type="compositionally biased region" description="Polar residues" evidence="1">
    <location>
        <begin position="105"/>
        <end position="133"/>
    </location>
</feature>
<evidence type="ECO:0000256" key="1">
    <source>
        <dbReference type="SAM" id="MobiDB-lite"/>
    </source>
</evidence>
<feature type="compositionally biased region" description="Low complexity" evidence="1">
    <location>
        <begin position="89"/>
        <end position="103"/>
    </location>
</feature>
<evidence type="ECO:0000313" key="4">
    <source>
        <dbReference type="Proteomes" id="UP000054565"/>
    </source>
</evidence>
<evidence type="ECO:0000313" key="3">
    <source>
        <dbReference type="EMBL" id="KMP03003.1"/>
    </source>
</evidence>
<name>A0A0J6Y8F8_COCIT</name>
<protein>
    <recommendedName>
        <fullName evidence="2">HNH nuclease domain-containing protein</fullName>
    </recommendedName>
</protein>
<dbReference type="AlphaFoldDB" id="A0A0J6Y8F8"/>
<gene>
    <name evidence="3" type="ORF">CIRG_02695</name>
</gene>
<evidence type="ECO:0000259" key="2">
    <source>
        <dbReference type="Pfam" id="PF13391"/>
    </source>
</evidence>
<feature type="domain" description="HNH nuclease" evidence="2">
    <location>
        <begin position="183"/>
        <end position="260"/>
    </location>
</feature>
<dbReference type="InterPro" id="IPR003615">
    <property type="entry name" value="HNH_nuc"/>
</dbReference>
<accession>A0A0J6Y8F8</accession>
<reference evidence="4" key="1">
    <citation type="journal article" date="2010" name="Genome Res.">
        <title>Population genomic sequencing of Coccidioides fungi reveals recent hybridization and transposon control.</title>
        <authorList>
            <person name="Neafsey D.E."/>
            <person name="Barker B.M."/>
            <person name="Sharpton T.J."/>
            <person name="Stajich J.E."/>
            <person name="Park D.J."/>
            <person name="Whiston E."/>
            <person name="Hung C.-Y."/>
            <person name="McMahan C."/>
            <person name="White J."/>
            <person name="Sykes S."/>
            <person name="Heiman D."/>
            <person name="Young S."/>
            <person name="Zeng Q."/>
            <person name="Abouelleil A."/>
            <person name="Aftuck L."/>
            <person name="Bessette D."/>
            <person name="Brown A."/>
            <person name="FitzGerald M."/>
            <person name="Lui A."/>
            <person name="Macdonald J.P."/>
            <person name="Priest M."/>
            <person name="Orbach M.J."/>
            <person name="Galgiani J.N."/>
            <person name="Kirkland T.N."/>
            <person name="Cole G.T."/>
            <person name="Birren B.W."/>
            <person name="Henn M.R."/>
            <person name="Taylor J.W."/>
            <person name="Rounsley S.D."/>
        </authorList>
    </citation>
    <scope>NUCLEOTIDE SEQUENCE [LARGE SCALE GENOMIC DNA]</scope>
    <source>
        <strain evidence="4">RMSCC 2394</strain>
    </source>
</reference>
<dbReference type="EMBL" id="DS028094">
    <property type="protein sequence ID" value="KMP03003.1"/>
    <property type="molecule type" value="Genomic_DNA"/>
</dbReference>
<dbReference type="Pfam" id="PF13391">
    <property type="entry name" value="HNH_2"/>
    <property type="match status" value="1"/>
</dbReference>